<evidence type="ECO:0000256" key="3">
    <source>
        <dbReference type="ARBA" id="ARBA00022605"/>
    </source>
</evidence>
<evidence type="ECO:0000256" key="1">
    <source>
        <dbReference type="ARBA" id="ARBA00006642"/>
    </source>
</evidence>
<dbReference type="EMBL" id="AYYN01000030">
    <property type="protein sequence ID" value="KRM76793.1"/>
    <property type="molecule type" value="Genomic_DNA"/>
</dbReference>
<dbReference type="InterPro" id="IPR036291">
    <property type="entry name" value="NAD(P)-bd_dom_sf"/>
</dbReference>
<feature type="domain" description="Dihydrodipicolinate reductase N-terminal" evidence="14">
    <location>
        <begin position="2"/>
        <end position="122"/>
    </location>
</feature>
<evidence type="ECO:0000313" key="17">
    <source>
        <dbReference type="Proteomes" id="UP000051612"/>
    </source>
</evidence>
<comment type="pathway">
    <text evidence="9 13">Amino-acid biosynthesis; L-lysine biosynthesis via DAP pathway; (S)-tetrahydrodipicolinate from L-aspartate: step 4/4.</text>
</comment>
<comment type="caution">
    <text evidence="13">Was originally thought to be a dihydrodipicolinate reductase (DHDPR), catalyzing the conversion of dihydrodipicolinate to tetrahydrodipicolinate. However, it was shown in E.coli that the substrate of the enzymatic reaction is not dihydrodipicolinate (DHDP) but in fact (2S,4S)-4-hydroxy-2,3,4,5-tetrahydrodipicolinic acid (HTPA), the product released by the DapA-catalyzed reaction.</text>
</comment>
<dbReference type="EC" id="1.17.1.8" evidence="10 13"/>
<keyword evidence="3 13" id="KW-0028">Amino-acid biosynthesis</keyword>
<evidence type="ECO:0000256" key="10">
    <source>
        <dbReference type="ARBA" id="ARBA00038983"/>
    </source>
</evidence>
<keyword evidence="4 13" id="KW-0521">NADP</keyword>
<feature type="binding site" evidence="13">
    <location>
        <position position="41"/>
    </location>
    <ligand>
        <name>NAD(+)</name>
        <dbReference type="ChEBI" id="CHEBI:57540"/>
    </ligand>
</feature>
<comment type="function">
    <text evidence="13">Catalyzes the conversion of 4-hydroxy-tetrahydrodipicolinate (HTPA) to tetrahydrodipicolinate.</text>
</comment>
<dbReference type="GO" id="GO:0009089">
    <property type="term" value="P:lysine biosynthetic process via diaminopimelate"/>
    <property type="evidence" value="ECO:0007669"/>
    <property type="project" value="UniProtKB-UniRule"/>
</dbReference>
<name>A0A0R2BKZ6_9LACO</name>
<dbReference type="FunFam" id="3.30.360.10:FF:000009">
    <property type="entry name" value="4-hydroxy-tetrahydrodipicolinate reductase"/>
    <property type="match status" value="1"/>
</dbReference>
<evidence type="ECO:0000256" key="12">
    <source>
        <dbReference type="ARBA" id="ARBA00049396"/>
    </source>
</evidence>
<dbReference type="PANTHER" id="PTHR20836:SF0">
    <property type="entry name" value="4-HYDROXY-TETRAHYDRODIPICOLINATE REDUCTASE 1, CHLOROPLASTIC-RELATED"/>
    <property type="match status" value="1"/>
</dbReference>
<dbReference type="InterPro" id="IPR000846">
    <property type="entry name" value="DapB_N"/>
</dbReference>
<dbReference type="UniPathway" id="UPA00034">
    <property type="reaction ID" value="UER00018"/>
</dbReference>
<dbReference type="PROSITE" id="PS01298">
    <property type="entry name" value="DAPB"/>
    <property type="match status" value="1"/>
</dbReference>
<dbReference type="PIRSF" id="PIRSF000161">
    <property type="entry name" value="DHPR"/>
    <property type="match status" value="1"/>
</dbReference>
<feature type="active site" description="Proton donor/acceptor" evidence="13">
    <location>
        <position position="149"/>
    </location>
</feature>
<feature type="binding site" evidence="13">
    <location>
        <position position="42"/>
    </location>
    <ligand>
        <name>NADP(+)</name>
        <dbReference type="ChEBI" id="CHEBI:58349"/>
    </ligand>
</feature>
<feature type="binding site" evidence="13">
    <location>
        <begin position="8"/>
        <end position="13"/>
    </location>
    <ligand>
        <name>NAD(+)</name>
        <dbReference type="ChEBI" id="CHEBI:57540"/>
    </ligand>
</feature>
<keyword evidence="8 13" id="KW-0457">Lysine biosynthesis</keyword>
<evidence type="ECO:0000256" key="5">
    <source>
        <dbReference type="ARBA" id="ARBA00022915"/>
    </source>
</evidence>
<comment type="subunit">
    <text evidence="13">Homotetramer.</text>
</comment>
<dbReference type="SUPFAM" id="SSF51735">
    <property type="entry name" value="NAD(P)-binding Rossmann-fold domains"/>
    <property type="match status" value="1"/>
</dbReference>
<dbReference type="PATRIC" id="fig|1423772.3.peg.1449"/>
<evidence type="ECO:0000256" key="6">
    <source>
        <dbReference type="ARBA" id="ARBA00023002"/>
    </source>
</evidence>
<dbReference type="InterPro" id="IPR022664">
    <property type="entry name" value="DapB_N_CS"/>
</dbReference>
<dbReference type="Gene3D" id="3.30.360.10">
    <property type="entry name" value="Dihydrodipicolinate Reductase, domain 2"/>
    <property type="match status" value="1"/>
</dbReference>
<evidence type="ECO:0000256" key="2">
    <source>
        <dbReference type="ARBA" id="ARBA00022490"/>
    </source>
</evidence>
<reference evidence="16 17" key="1">
    <citation type="journal article" date="2015" name="Genome Announc.">
        <title>Expanding the biotechnology potential of lactobacilli through comparative genomics of 213 strains and associated genera.</title>
        <authorList>
            <person name="Sun Z."/>
            <person name="Harris H.M."/>
            <person name="McCann A."/>
            <person name="Guo C."/>
            <person name="Argimon S."/>
            <person name="Zhang W."/>
            <person name="Yang X."/>
            <person name="Jeffery I.B."/>
            <person name="Cooney J.C."/>
            <person name="Kagawa T.F."/>
            <person name="Liu W."/>
            <person name="Song Y."/>
            <person name="Salvetti E."/>
            <person name="Wrobel A."/>
            <person name="Rasinkangas P."/>
            <person name="Parkhill J."/>
            <person name="Rea M.C."/>
            <person name="O'Sullivan O."/>
            <person name="Ritari J."/>
            <person name="Douillard F.P."/>
            <person name="Paul Ross R."/>
            <person name="Yang R."/>
            <person name="Briner A.E."/>
            <person name="Felis G.E."/>
            <person name="de Vos W.M."/>
            <person name="Barrangou R."/>
            <person name="Klaenhammer T.R."/>
            <person name="Caufield P.W."/>
            <person name="Cui Y."/>
            <person name="Zhang H."/>
            <person name="O'Toole P.W."/>
        </authorList>
    </citation>
    <scope>NUCLEOTIDE SEQUENCE [LARGE SCALE GENOMIC DNA]</scope>
    <source>
        <strain evidence="16 17">DSM 20452</strain>
    </source>
</reference>
<evidence type="ECO:0000259" key="14">
    <source>
        <dbReference type="Pfam" id="PF01113"/>
    </source>
</evidence>
<feature type="binding site" evidence="13">
    <location>
        <begin position="159"/>
        <end position="160"/>
    </location>
    <ligand>
        <name>(S)-2,3,4,5-tetrahydrodipicolinate</name>
        <dbReference type="ChEBI" id="CHEBI:16845"/>
    </ligand>
</feature>
<evidence type="ECO:0000256" key="13">
    <source>
        <dbReference type="HAMAP-Rule" id="MF_00102"/>
    </source>
</evidence>
<evidence type="ECO:0000256" key="9">
    <source>
        <dbReference type="ARBA" id="ARBA00037922"/>
    </source>
</evidence>
<sequence length="259" mass="28012">MIKILVAGYSGSMGQQVLKLIDETPDFELVAVFALGATENDRQRLGLGEQVKIYNELSQIEQGADVWIDFTAPSAVFENVKFALKHGMCPVVGTTGLTDEELVELKQLALAQQLGGLVAPNFGMSAVLLMKFAKEAAKYFPDVEIIEMHHDNKKDAPSGTALMTAKLIAQNRLPHHQGVADETETLAHVRGGDYEGIKLHSVRLPGYVAHEQVLFGGAGEALTIRQDSFDRASFMSGVKLAVKKAQALDGLVVGLENIL</sequence>
<dbReference type="Pfam" id="PF05173">
    <property type="entry name" value="DapB_C"/>
    <property type="match status" value="1"/>
</dbReference>
<protein>
    <recommendedName>
        <fullName evidence="10 13">4-hydroxy-tetrahydrodipicolinate reductase</fullName>
        <shortName evidence="13">HTPA reductase</shortName>
        <ecNumber evidence="10 13">1.17.1.8</ecNumber>
    </recommendedName>
</protein>
<evidence type="ECO:0000256" key="11">
    <source>
        <dbReference type="ARBA" id="ARBA00049080"/>
    </source>
</evidence>
<keyword evidence="6 13" id="KW-0560">Oxidoreductase</keyword>
<comment type="catalytic activity">
    <reaction evidence="11 13">
        <text>(S)-2,3,4,5-tetrahydrodipicolinate + NADP(+) + H2O = (2S,4S)-4-hydroxy-2,3,4,5-tetrahydrodipicolinate + NADPH + H(+)</text>
        <dbReference type="Rhea" id="RHEA:35331"/>
        <dbReference type="ChEBI" id="CHEBI:15377"/>
        <dbReference type="ChEBI" id="CHEBI:15378"/>
        <dbReference type="ChEBI" id="CHEBI:16845"/>
        <dbReference type="ChEBI" id="CHEBI:57783"/>
        <dbReference type="ChEBI" id="CHEBI:58349"/>
        <dbReference type="ChEBI" id="CHEBI:67139"/>
        <dbReference type="EC" id="1.17.1.8"/>
    </reaction>
</comment>
<dbReference type="GO" id="GO:0005829">
    <property type="term" value="C:cytosol"/>
    <property type="evidence" value="ECO:0007669"/>
    <property type="project" value="TreeGrafter"/>
</dbReference>
<dbReference type="GO" id="GO:0019877">
    <property type="term" value="P:diaminopimelate biosynthetic process"/>
    <property type="evidence" value="ECO:0007669"/>
    <property type="project" value="UniProtKB-UniRule"/>
</dbReference>
<keyword evidence="7 13" id="KW-0520">NAD</keyword>
<dbReference type="InterPro" id="IPR023940">
    <property type="entry name" value="DHDPR_bac"/>
</dbReference>
<dbReference type="Proteomes" id="UP000051612">
    <property type="component" value="Unassembled WGS sequence"/>
</dbReference>
<dbReference type="CDD" id="cd02274">
    <property type="entry name" value="DHDPR_N"/>
    <property type="match status" value="1"/>
</dbReference>
<dbReference type="GeneID" id="48466146"/>
<dbReference type="RefSeq" id="WP_004047889.1">
    <property type="nucleotide sequence ID" value="NZ_AYYN01000030.1"/>
</dbReference>
<accession>A0A0R2BKZ6</accession>
<dbReference type="NCBIfam" id="TIGR00036">
    <property type="entry name" value="dapB"/>
    <property type="match status" value="1"/>
</dbReference>
<evidence type="ECO:0000256" key="8">
    <source>
        <dbReference type="ARBA" id="ARBA00023154"/>
    </source>
</evidence>
<evidence type="ECO:0000259" key="15">
    <source>
        <dbReference type="Pfam" id="PF05173"/>
    </source>
</evidence>
<keyword evidence="5 13" id="KW-0220">Diaminopimelate biosynthesis</keyword>
<keyword evidence="2 13" id="KW-0963">Cytoplasm</keyword>
<feature type="binding site" evidence="13">
    <location>
        <begin position="93"/>
        <end position="95"/>
    </location>
    <ligand>
        <name>NAD(+)</name>
        <dbReference type="ChEBI" id="CHEBI:57540"/>
    </ligand>
</feature>
<dbReference type="AlphaFoldDB" id="A0A0R2BKZ6"/>
<gene>
    <name evidence="13" type="primary">dapB</name>
    <name evidence="16" type="ORF">FC48_GL001358</name>
</gene>
<comment type="catalytic activity">
    <reaction evidence="12 13">
        <text>(S)-2,3,4,5-tetrahydrodipicolinate + NAD(+) + H2O = (2S,4S)-4-hydroxy-2,3,4,5-tetrahydrodipicolinate + NADH + H(+)</text>
        <dbReference type="Rhea" id="RHEA:35323"/>
        <dbReference type="ChEBI" id="CHEBI:15377"/>
        <dbReference type="ChEBI" id="CHEBI:15378"/>
        <dbReference type="ChEBI" id="CHEBI:16845"/>
        <dbReference type="ChEBI" id="CHEBI:57540"/>
        <dbReference type="ChEBI" id="CHEBI:57945"/>
        <dbReference type="ChEBI" id="CHEBI:67139"/>
        <dbReference type="EC" id="1.17.1.8"/>
    </reaction>
</comment>
<dbReference type="GO" id="GO:0051287">
    <property type="term" value="F:NAD binding"/>
    <property type="evidence" value="ECO:0007669"/>
    <property type="project" value="UniProtKB-UniRule"/>
</dbReference>
<organism evidence="16 17">
    <name type="scientific">Ligilactobacillus murinus DSM 20452 = NBRC 14221</name>
    <dbReference type="NCBI Taxonomy" id="1423772"/>
    <lineage>
        <taxon>Bacteria</taxon>
        <taxon>Bacillati</taxon>
        <taxon>Bacillota</taxon>
        <taxon>Bacilli</taxon>
        <taxon>Lactobacillales</taxon>
        <taxon>Lactobacillaceae</taxon>
        <taxon>Ligilactobacillus</taxon>
    </lineage>
</organism>
<dbReference type="Gene3D" id="3.40.50.720">
    <property type="entry name" value="NAD(P)-binding Rossmann-like Domain"/>
    <property type="match status" value="1"/>
</dbReference>
<evidence type="ECO:0000313" key="16">
    <source>
        <dbReference type="EMBL" id="KRM76793.1"/>
    </source>
</evidence>
<dbReference type="HAMAP" id="MF_00102">
    <property type="entry name" value="DapB"/>
    <property type="match status" value="1"/>
</dbReference>
<dbReference type="SUPFAM" id="SSF55347">
    <property type="entry name" value="Glyceraldehyde-3-phosphate dehydrogenase-like, C-terminal domain"/>
    <property type="match status" value="1"/>
</dbReference>
<dbReference type="GO" id="GO:0050661">
    <property type="term" value="F:NADP binding"/>
    <property type="evidence" value="ECO:0007669"/>
    <property type="project" value="UniProtKB-UniRule"/>
</dbReference>
<feature type="domain" description="Dihydrodipicolinate reductase C-terminal" evidence="15">
    <location>
        <begin position="126"/>
        <end position="259"/>
    </location>
</feature>
<evidence type="ECO:0000256" key="4">
    <source>
        <dbReference type="ARBA" id="ARBA00022857"/>
    </source>
</evidence>
<feature type="binding site" evidence="13">
    <location>
        <position position="150"/>
    </location>
    <ligand>
        <name>(S)-2,3,4,5-tetrahydrodipicolinate</name>
        <dbReference type="ChEBI" id="CHEBI:16845"/>
    </ligand>
</feature>
<dbReference type="PANTHER" id="PTHR20836">
    <property type="entry name" value="DIHYDRODIPICOLINATE REDUCTASE"/>
    <property type="match status" value="1"/>
</dbReference>
<comment type="similarity">
    <text evidence="1 13">Belongs to the DapB family.</text>
</comment>
<dbReference type="InterPro" id="IPR022663">
    <property type="entry name" value="DapB_C"/>
</dbReference>
<dbReference type="GO" id="GO:0008839">
    <property type="term" value="F:4-hydroxy-tetrahydrodipicolinate reductase"/>
    <property type="evidence" value="ECO:0007669"/>
    <property type="project" value="UniProtKB-UniRule"/>
</dbReference>
<dbReference type="GO" id="GO:0016726">
    <property type="term" value="F:oxidoreductase activity, acting on CH or CH2 groups, NAD or NADP as acceptor"/>
    <property type="evidence" value="ECO:0007669"/>
    <property type="project" value="UniProtKB-UniRule"/>
</dbReference>
<feature type="binding site" evidence="13">
    <location>
        <begin position="119"/>
        <end position="122"/>
    </location>
    <ligand>
        <name>NAD(+)</name>
        <dbReference type="ChEBI" id="CHEBI:57540"/>
    </ligand>
</feature>
<comment type="caution">
    <text evidence="16">The sequence shown here is derived from an EMBL/GenBank/DDBJ whole genome shotgun (WGS) entry which is preliminary data.</text>
</comment>
<evidence type="ECO:0000256" key="7">
    <source>
        <dbReference type="ARBA" id="ARBA00023027"/>
    </source>
</evidence>
<feature type="active site" description="Proton donor" evidence="13">
    <location>
        <position position="153"/>
    </location>
</feature>
<comment type="subcellular location">
    <subcellularLocation>
        <location evidence="13">Cytoplasm</location>
    </subcellularLocation>
</comment>
<proteinExistence type="inferred from homology"/>
<dbReference type="Pfam" id="PF01113">
    <property type="entry name" value="DapB_N"/>
    <property type="match status" value="1"/>
</dbReference>